<dbReference type="OrthoDB" id="3121218at2759"/>
<gene>
    <name evidence="1" type="ORF">JR316_007282</name>
</gene>
<dbReference type="Gene3D" id="2.60.120.10">
    <property type="entry name" value="Jelly Rolls"/>
    <property type="match status" value="1"/>
</dbReference>
<dbReference type="AlphaFoldDB" id="A0A8H7XSB8"/>
<evidence type="ECO:0000313" key="1">
    <source>
        <dbReference type="EMBL" id="KAG5166945.1"/>
    </source>
</evidence>
<proteinExistence type="predicted"/>
<protein>
    <submittedName>
        <fullName evidence="1">Uncharacterized protein</fullName>
    </submittedName>
</protein>
<accession>A0A8H7XSB8</accession>
<name>A0A8H7XSB8_PSICU</name>
<dbReference type="SUPFAM" id="SSF51182">
    <property type="entry name" value="RmlC-like cupins"/>
    <property type="match status" value="1"/>
</dbReference>
<reference evidence="1" key="1">
    <citation type="submission" date="2021-02" db="EMBL/GenBank/DDBJ databases">
        <title>Psilocybe cubensis genome.</title>
        <authorList>
            <person name="Mckernan K.J."/>
            <person name="Crawford S."/>
            <person name="Trippe A."/>
            <person name="Kane L.T."/>
            <person name="Mclaughlin S."/>
        </authorList>
    </citation>
    <scope>NUCLEOTIDE SEQUENCE [LARGE SCALE GENOMIC DNA]</scope>
    <source>
        <strain evidence="1">MGC-MH-2018</strain>
    </source>
</reference>
<comment type="caution">
    <text evidence="1">The sequence shown here is derived from an EMBL/GenBank/DDBJ whole genome shotgun (WGS) entry which is preliminary data.</text>
</comment>
<sequence>MPKHIPKDQYSANPYEIVPNGYIHPDIEHHDHAEEEAHYLLPAVFSSDKGLSVKGKYPGPGVYYITDGELHFEDSANPGSVTVVKAGSVVHIEEGAVIHWKVGPGVKGFAVFNVPVSVKSFDEFVVPE</sequence>
<dbReference type="InterPro" id="IPR014710">
    <property type="entry name" value="RmlC-like_jellyroll"/>
</dbReference>
<dbReference type="EMBL" id="JAFIQS010000007">
    <property type="protein sequence ID" value="KAG5166945.1"/>
    <property type="molecule type" value="Genomic_DNA"/>
</dbReference>
<organism evidence="1">
    <name type="scientific">Psilocybe cubensis</name>
    <name type="common">Psychedelic mushroom</name>
    <name type="synonym">Stropharia cubensis</name>
    <dbReference type="NCBI Taxonomy" id="181762"/>
    <lineage>
        <taxon>Eukaryota</taxon>
        <taxon>Fungi</taxon>
        <taxon>Dikarya</taxon>
        <taxon>Basidiomycota</taxon>
        <taxon>Agaricomycotina</taxon>
        <taxon>Agaricomycetes</taxon>
        <taxon>Agaricomycetidae</taxon>
        <taxon>Agaricales</taxon>
        <taxon>Agaricineae</taxon>
        <taxon>Strophariaceae</taxon>
        <taxon>Psilocybe</taxon>
    </lineage>
</organism>
<dbReference type="InterPro" id="IPR011051">
    <property type="entry name" value="RmlC_Cupin_sf"/>
</dbReference>